<feature type="domain" description="Bacterial type II secretion system protein E" evidence="4">
    <location>
        <begin position="3"/>
        <end position="317"/>
    </location>
</feature>
<sequence>MSVEVQLSTIIQAAVDQQASDIYWLPTAEAYQVLIQATGQLTTLMTLEVDRGQQLINHIKYRSNMAISDHRRPQLGAMTMTVAQSVLNMRISTVGDFLGRESLVLRLLYPDDPVNLQYLVPNQRTILQHQLQQSGLIIFSGPMGSGKTTTMYDLVREYGGQKVVMTIEDPVEIYEPQFLQLQVNPAAQMTYADLLKVGLRHHPEVFIIGEIRDAETAQIAVQAALSGHLVLSTLHARGVYGVLPRLEQLGVDRGTLLQALATVTYQRLLPLTDGTQATIFDIVTDLTQLSMAKTGQLMTAEWRRLIEAHVTSGHLDATVAQQLTGD</sequence>
<dbReference type="InterPro" id="IPR001482">
    <property type="entry name" value="T2SS/T4SS_dom"/>
</dbReference>
<evidence type="ECO:0000256" key="2">
    <source>
        <dbReference type="ARBA" id="ARBA00022741"/>
    </source>
</evidence>
<evidence type="ECO:0000256" key="3">
    <source>
        <dbReference type="ARBA" id="ARBA00022840"/>
    </source>
</evidence>
<dbReference type="PANTHER" id="PTHR30258:SF2">
    <property type="entry name" value="COMG OPERON PROTEIN 1"/>
    <property type="match status" value="1"/>
</dbReference>
<evidence type="ECO:0000313" key="6">
    <source>
        <dbReference type="Proteomes" id="UP001596253"/>
    </source>
</evidence>
<keyword evidence="6" id="KW-1185">Reference proteome</keyword>
<evidence type="ECO:0000259" key="4">
    <source>
        <dbReference type="Pfam" id="PF00437"/>
    </source>
</evidence>
<comment type="caution">
    <text evidence="5">The sequence shown here is derived from an EMBL/GenBank/DDBJ whole genome shotgun (WGS) entry which is preliminary data.</text>
</comment>
<keyword evidence="3" id="KW-0067">ATP-binding</keyword>
<evidence type="ECO:0000256" key="1">
    <source>
        <dbReference type="ARBA" id="ARBA00006611"/>
    </source>
</evidence>
<dbReference type="Gene3D" id="3.40.50.300">
    <property type="entry name" value="P-loop containing nucleotide triphosphate hydrolases"/>
    <property type="match status" value="1"/>
</dbReference>
<dbReference type="NCBIfam" id="NF041000">
    <property type="entry name" value="ATPase_ComGA"/>
    <property type="match status" value="1"/>
</dbReference>
<keyword evidence="2" id="KW-0547">Nucleotide-binding</keyword>
<accession>A0ABW1R2P8</accession>
<dbReference type="InterPro" id="IPR047667">
    <property type="entry name" value="ATPase_ComGA"/>
</dbReference>
<gene>
    <name evidence="5" type="primary">comGA</name>
    <name evidence="5" type="ORF">ACFP3T_05295</name>
</gene>
<comment type="similarity">
    <text evidence="1">Belongs to the GSP E family.</text>
</comment>
<dbReference type="Proteomes" id="UP001596253">
    <property type="component" value="Unassembled WGS sequence"/>
</dbReference>
<dbReference type="SUPFAM" id="SSF52540">
    <property type="entry name" value="P-loop containing nucleoside triphosphate hydrolases"/>
    <property type="match status" value="1"/>
</dbReference>
<dbReference type="CDD" id="cd01129">
    <property type="entry name" value="PulE-GspE-like"/>
    <property type="match status" value="1"/>
</dbReference>
<name>A0ABW1R2P8_9LACO</name>
<dbReference type="EMBL" id="JBHSSD010000021">
    <property type="protein sequence ID" value="MFC6164083.1"/>
    <property type="molecule type" value="Genomic_DNA"/>
</dbReference>
<proteinExistence type="inferred from homology"/>
<dbReference type="Pfam" id="PF00437">
    <property type="entry name" value="T2SSE"/>
    <property type="match status" value="1"/>
</dbReference>
<protein>
    <submittedName>
        <fullName evidence="5">Competence type IV pilus ATPase ComGA</fullName>
    </submittedName>
</protein>
<dbReference type="InterPro" id="IPR027417">
    <property type="entry name" value="P-loop_NTPase"/>
</dbReference>
<reference evidence="6" key="1">
    <citation type="journal article" date="2019" name="Int. J. Syst. Evol. Microbiol.">
        <title>The Global Catalogue of Microorganisms (GCM) 10K type strain sequencing project: providing services to taxonomists for standard genome sequencing and annotation.</title>
        <authorList>
            <consortium name="The Broad Institute Genomics Platform"/>
            <consortium name="The Broad Institute Genome Sequencing Center for Infectious Disease"/>
            <person name="Wu L."/>
            <person name="Ma J."/>
        </authorList>
    </citation>
    <scope>NUCLEOTIDE SEQUENCE [LARGE SCALE GENOMIC DNA]</scope>
    <source>
        <strain evidence="6">CCM 8932</strain>
    </source>
</reference>
<evidence type="ECO:0000313" key="5">
    <source>
        <dbReference type="EMBL" id="MFC6164083.1"/>
    </source>
</evidence>
<dbReference type="RefSeq" id="WP_137641027.1">
    <property type="nucleotide sequence ID" value="NZ_BJDK01000036.1"/>
</dbReference>
<organism evidence="5 6">
    <name type="scientific">Lactiplantibacillus dongliensis</name>
    <dbReference type="NCBI Taxonomy" id="2559919"/>
    <lineage>
        <taxon>Bacteria</taxon>
        <taxon>Bacillati</taxon>
        <taxon>Bacillota</taxon>
        <taxon>Bacilli</taxon>
        <taxon>Lactobacillales</taxon>
        <taxon>Lactobacillaceae</taxon>
        <taxon>Lactiplantibacillus</taxon>
    </lineage>
</organism>
<dbReference type="Gene3D" id="3.30.450.90">
    <property type="match status" value="1"/>
</dbReference>
<dbReference type="PANTHER" id="PTHR30258">
    <property type="entry name" value="TYPE II SECRETION SYSTEM PROTEIN GSPE-RELATED"/>
    <property type="match status" value="1"/>
</dbReference>